<dbReference type="RefSeq" id="WP_338393507.1">
    <property type="nucleotide sequence ID" value="NZ_AP025314.1"/>
</dbReference>
<dbReference type="InterPro" id="IPR025380">
    <property type="entry name" value="DUF4369"/>
</dbReference>
<accession>A0AAU9CHH8</accession>
<sequence>MKKLLPLLFAFGFTAFSLWAVPVKKGYEISGRIDTSQKGAIKDYKGYIYMRYGNRTDSALVKDNAFQFSGKINHPVSALFMTKNGSFAGSFYLENSEMSVSLSLLKRGERTITFLSGCQGNKTAKTQQELQAFFQSAYGKPDFKAKLNAKLDSLFRTNPKHPFFGETLAELAMEMILDIEDVEKLLAILDRNTQDEDDLKSVQDAVWKSKKMAVGNEFKHFELKDTEGNALGTETFKGKVLLVEFWASWCGPCIEKLPEYKSVYKKHRTGGFEILGVSFDSGPRPWKKTIKKMGLDWPQVIAPGSFDSPEIAHLKVQFVPSNFLIGPDGKILAHNIQPEDLDKKLKELLVKQ</sequence>
<dbReference type="GO" id="GO:0017004">
    <property type="term" value="P:cytochrome complex assembly"/>
    <property type="evidence" value="ECO:0007669"/>
    <property type="project" value="UniProtKB-KW"/>
</dbReference>
<dbReference type="InterPro" id="IPR000866">
    <property type="entry name" value="AhpC/TSA"/>
</dbReference>
<dbReference type="InterPro" id="IPR050553">
    <property type="entry name" value="Thioredoxin_ResA/DsbE_sf"/>
</dbReference>
<organism evidence="6 7">
    <name type="scientific">Fulvitalea axinellae</name>
    <dbReference type="NCBI Taxonomy" id="1182444"/>
    <lineage>
        <taxon>Bacteria</taxon>
        <taxon>Pseudomonadati</taxon>
        <taxon>Bacteroidota</taxon>
        <taxon>Cytophagia</taxon>
        <taxon>Cytophagales</taxon>
        <taxon>Persicobacteraceae</taxon>
        <taxon>Fulvitalea</taxon>
    </lineage>
</organism>
<dbReference type="CDD" id="cd02966">
    <property type="entry name" value="TlpA_like_family"/>
    <property type="match status" value="1"/>
</dbReference>
<keyword evidence="4" id="KW-0676">Redox-active center</keyword>
<keyword evidence="3" id="KW-1015">Disulfide bond</keyword>
<evidence type="ECO:0000256" key="2">
    <source>
        <dbReference type="ARBA" id="ARBA00022748"/>
    </source>
</evidence>
<dbReference type="GO" id="GO:0016491">
    <property type="term" value="F:oxidoreductase activity"/>
    <property type="evidence" value="ECO:0007669"/>
    <property type="project" value="InterPro"/>
</dbReference>
<protein>
    <submittedName>
        <fullName evidence="6">Thiol:disulfide interchange protein</fullName>
    </submittedName>
</protein>
<gene>
    <name evidence="6" type="ORF">FUAX_06680</name>
</gene>
<proteinExistence type="predicted"/>
<dbReference type="PROSITE" id="PS51352">
    <property type="entry name" value="THIOREDOXIN_2"/>
    <property type="match status" value="1"/>
</dbReference>
<dbReference type="Proteomes" id="UP001348817">
    <property type="component" value="Chromosome"/>
</dbReference>
<dbReference type="PANTHER" id="PTHR42852:SF6">
    <property type="entry name" value="THIOL:DISULFIDE INTERCHANGE PROTEIN DSBE"/>
    <property type="match status" value="1"/>
</dbReference>
<dbReference type="SUPFAM" id="SSF52833">
    <property type="entry name" value="Thioredoxin-like"/>
    <property type="match status" value="1"/>
</dbReference>
<evidence type="ECO:0000256" key="3">
    <source>
        <dbReference type="ARBA" id="ARBA00023157"/>
    </source>
</evidence>
<dbReference type="Pfam" id="PF00578">
    <property type="entry name" value="AhpC-TSA"/>
    <property type="match status" value="1"/>
</dbReference>
<evidence type="ECO:0000313" key="7">
    <source>
        <dbReference type="Proteomes" id="UP001348817"/>
    </source>
</evidence>
<evidence type="ECO:0000313" key="6">
    <source>
        <dbReference type="EMBL" id="BDD08236.1"/>
    </source>
</evidence>
<evidence type="ECO:0000259" key="5">
    <source>
        <dbReference type="PROSITE" id="PS51352"/>
    </source>
</evidence>
<evidence type="ECO:0000256" key="1">
    <source>
        <dbReference type="ARBA" id="ARBA00004196"/>
    </source>
</evidence>
<feature type="domain" description="Thioredoxin" evidence="5">
    <location>
        <begin position="212"/>
        <end position="352"/>
    </location>
</feature>
<dbReference type="AlphaFoldDB" id="A0AAU9CHH8"/>
<name>A0AAU9CHH8_9BACT</name>
<keyword evidence="2" id="KW-0201">Cytochrome c-type biogenesis</keyword>
<dbReference type="InterPro" id="IPR013766">
    <property type="entry name" value="Thioredoxin_domain"/>
</dbReference>
<dbReference type="GO" id="GO:0016209">
    <property type="term" value="F:antioxidant activity"/>
    <property type="evidence" value="ECO:0007669"/>
    <property type="project" value="InterPro"/>
</dbReference>
<dbReference type="GO" id="GO:0030313">
    <property type="term" value="C:cell envelope"/>
    <property type="evidence" value="ECO:0007669"/>
    <property type="project" value="UniProtKB-SubCell"/>
</dbReference>
<keyword evidence="7" id="KW-1185">Reference proteome</keyword>
<reference evidence="6 7" key="1">
    <citation type="submission" date="2021-12" db="EMBL/GenBank/DDBJ databases">
        <title>Genome sequencing of bacteria with rrn-lacking chromosome and rrn-plasmid.</title>
        <authorList>
            <person name="Anda M."/>
            <person name="Iwasaki W."/>
        </authorList>
    </citation>
    <scope>NUCLEOTIDE SEQUENCE [LARGE SCALE GENOMIC DNA]</scope>
    <source>
        <strain evidence="6 7">DSM 100852</strain>
    </source>
</reference>
<dbReference type="Pfam" id="PF14289">
    <property type="entry name" value="DUF4369"/>
    <property type="match status" value="1"/>
</dbReference>
<dbReference type="EMBL" id="AP025314">
    <property type="protein sequence ID" value="BDD08236.1"/>
    <property type="molecule type" value="Genomic_DNA"/>
</dbReference>
<dbReference type="PANTHER" id="PTHR42852">
    <property type="entry name" value="THIOL:DISULFIDE INTERCHANGE PROTEIN DSBE"/>
    <property type="match status" value="1"/>
</dbReference>
<dbReference type="Gene3D" id="3.40.30.10">
    <property type="entry name" value="Glutaredoxin"/>
    <property type="match status" value="1"/>
</dbReference>
<comment type="subcellular location">
    <subcellularLocation>
        <location evidence="1">Cell envelope</location>
    </subcellularLocation>
</comment>
<evidence type="ECO:0000256" key="4">
    <source>
        <dbReference type="ARBA" id="ARBA00023284"/>
    </source>
</evidence>
<dbReference type="InterPro" id="IPR036249">
    <property type="entry name" value="Thioredoxin-like_sf"/>
</dbReference>
<dbReference type="KEGG" id="fax:FUAX_06680"/>